<dbReference type="InterPro" id="IPR012347">
    <property type="entry name" value="Ferritin-like"/>
</dbReference>
<evidence type="ECO:0000313" key="2">
    <source>
        <dbReference type="EMBL" id="GAA4916215.1"/>
    </source>
</evidence>
<keyword evidence="3" id="KW-1185">Reference proteome</keyword>
<dbReference type="PIRSF" id="PIRSF029477">
    <property type="entry name" value="UCP029477"/>
    <property type="match status" value="1"/>
</dbReference>
<sequence length="164" mass="18769">MRWLFKNIIIMENTKATVEILNDLVQINNDRISGFEKALKDLKEQDADIRYLFTNCIGQSHEFKMELATEVQALSNPKDVENTTSVSGTLHRTWLDLKAKFTGHNTHSILEECEFGEDAILKAYNSALAEEYIPAYIREMLTKHNAILQKAHDEVKAMRDAIAN</sequence>
<dbReference type="Pfam" id="PF09537">
    <property type="entry name" value="DUF2383"/>
    <property type="match status" value="1"/>
</dbReference>
<gene>
    <name evidence="2" type="ORF">GCM10023313_19700</name>
</gene>
<feature type="domain" description="DUF2383" evidence="1">
    <location>
        <begin position="17"/>
        <end position="129"/>
    </location>
</feature>
<protein>
    <submittedName>
        <fullName evidence="2">PA2169 family four-helix-bundle protein</fullName>
    </submittedName>
</protein>
<dbReference type="Gene3D" id="1.20.1260.10">
    <property type="match status" value="1"/>
</dbReference>
<name>A0ABP9FZW3_9SPHI</name>
<dbReference type="InterPro" id="IPR019052">
    <property type="entry name" value="DUF2383"/>
</dbReference>
<dbReference type="EMBL" id="BAABJI010000002">
    <property type="protein sequence ID" value="GAA4916215.1"/>
    <property type="molecule type" value="Genomic_DNA"/>
</dbReference>
<accession>A0ABP9FZW3</accession>
<proteinExistence type="predicted"/>
<dbReference type="NCBIfam" id="TIGR02284">
    <property type="entry name" value="PA2169 family four-helix-bundle protein"/>
    <property type="match status" value="1"/>
</dbReference>
<evidence type="ECO:0000313" key="3">
    <source>
        <dbReference type="Proteomes" id="UP001501436"/>
    </source>
</evidence>
<evidence type="ECO:0000259" key="1">
    <source>
        <dbReference type="Pfam" id="PF09537"/>
    </source>
</evidence>
<dbReference type="InterPro" id="IPR011971">
    <property type="entry name" value="CHP02284"/>
</dbReference>
<organism evidence="2 3">
    <name type="scientific">Mucilaginibacter defluvii</name>
    <dbReference type="NCBI Taxonomy" id="1196019"/>
    <lineage>
        <taxon>Bacteria</taxon>
        <taxon>Pseudomonadati</taxon>
        <taxon>Bacteroidota</taxon>
        <taxon>Sphingobacteriia</taxon>
        <taxon>Sphingobacteriales</taxon>
        <taxon>Sphingobacteriaceae</taxon>
        <taxon>Mucilaginibacter</taxon>
    </lineage>
</organism>
<comment type="caution">
    <text evidence="2">The sequence shown here is derived from an EMBL/GenBank/DDBJ whole genome shotgun (WGS) entry which is preliminary data.</text>
</comment>
<reference evidence="3" key="1">
    <citation type="journal article" date="2019" name="Int. J. Syst. Evol. Microbiol.">
        <title>The Global Catalogue of Microorganisms (GCM) 10K type strain sequencing project: providing services to taxonomists for standard genome sequencing and annotation.</title>
        <authorList>
            <consortium name="The Broad Institute Genomics Platform"/>
            <consortium name="The Broad Institute Genome Sequencing Center for Infectious Disease"/>
            <person name="Wu L."/>
            <person name="Ma J."/>
        </authorList>
    </citation>
    <scope>NUCLEOTIDE SEQUENCE [LARGE SCALE GENOMIC DNA]</scope>
    <source>
        <strain evidence="3">JCM 18283</strain>
    </source>
</reference>
<dbReference type="Proteomes" id="UP001501436">
    <property type="component" value="Unassembled WGS sequence"/>
</dbReference>
<dbReference type="InterPro" id="IPR016920">
    <property type="entry name" value="UCP029477"/>
</dbReference>